<organism evidence="1 2">
    <name type="scientific">Pseudoalteromonas phage J2-1</name>
    <dbReference type="NCBI Taxonomy" id="2023998"/>
    <lineage>
        <taxon>Viruses</taxon>
        <taxon>Duplodnaviria</taxon>
        <taxon>Heunggongvirae</taxon>
        <taxon>Uroviricota</taxon>
        <taxon>Caudoviricetes</taxon>
        <taxon>Qingdaovirus</taxon>
        <taxon>Qingdaovirus J21</taxon>
    </lineage>
</organism>
<dbReference type="KEGG" id="vg:54981618"/>
<proteinExistence type="predicted"/>
<protein>
    <submittedName>
        <fullName evidence="1">Uncharacterized protein</fullName>
    </submittedName>
</protein>
<dbReference type="GeneID" id="54981618"/>
<keyword evidence="2" id="KW-1185">Reference proteome</keyword>
<dbReference type="RefSeq" id="YP_009791436.1">
    <property type="nucleotide sequence ID" value="NC_047839.1"/>
</dbReference>
<sequence>MINLKDLSIEERTLITIGCDPFYIGFTQDNKLKPVHNELSKYFPSNHKKELWVFITAAVSPIKNNLSGSIFSMRKEDYTKANKLNNSKISYVKCKRIIDKLDDLGYITLYKGFYDHSESLSLKSCFIINDKLRLLFDRINIDKVGRPLPIETYVELKDSKTKEIITELSKLKGIKNKRELVKKYNEMLLKFDIRCKSHRVSAVYKRVFTDLFDLHGRWYSHGSFQTTSSLLRPFITINGVKTTEVDFRQMHPRILMELDGIKKPMNWEPYTDISDITGGCRKESRTLSKFALMCLLNCETTGKAKSALFKYFCDDKTKENKVIPSLKLPKGSVNKIFERLLEKNKEISHWFGKEKLWAVLQHYDSEIASFIIDKFIKLGKCILPWHDSFVVQVGDRDLLINIMREAWESVLGKRDNCFYDIEF</sequence>
<name>A0A223LH44_9CAUD</name>
<accession>A0A223LH44</accession>
<dbReference type="EMBL" id="MF370964">
    <property type="protein sequence ID" value="ASU03295.1"/>
    <property type="molecule type" value="Genomic_DNA"/>
</dbReference>
<dbReference type="Proteomes" id="UP000222256">
    <property type="component" value="Segment"/>
</dbReference>
<evidence type="ECO:0000313" key="1">
    <source>
        <dbReference type="EMBL" id="ASU03295.1"/>
    </source>
</evidence>
<reference evidence="1 2" key="1">
    <citation type="submission" date="2017-06" db="EMBL/GenBank/DDBJ databases">
        <title>A Novel Lytic Pseudoalteromonas phage Isolated from Qingdao coast of China.</title>
        <authorList>
            <person name="Li H."/>
        </authorList>
    </citation>
    <scope>NUCLEOTIDE SEQUENCE [LARGE SCALE GENOMIC DNA]</scope>
</reference>
<evidence type="ECO:0000313" key="2">
    <source>
        <dbReference type="Proteomes" id="UP000222256"/>
    </source>
</evidence>